<accession>A0A8I0P0V2</accession>
<name>A0A8I0P0V2_9ACTN</name>
<proteinExistence type="predicted"/>
<organism evidence="1 2">
    <name type="scientific">Streptomyces stelliscabiei</name>
    <dbReference type="NCBI Taxonomy" id="146820"/>
    <lineage>
        <taxon>Bacteria</taxon>
        <taxon>Bacillati</taxon>
        <taxon>Actinomycetota</taxon>
        <taxon>Actinomycetes</taxon>
        <taxon>Kitasatosporales</taxon>
        <taxon>Streptomycetaceae</taxon>
        <taxon>Streptomyces</taxon>
    </lineage>
</organism>
<dbReference type="AlphaFoldDB" id="A0A8I0P0V2"/>
<protein>
    <submittedName>
        <fullName evidence="1">Putative secreted protein</fullName>
    </submittedName>
</protein>
<evidence type="ECO:0000313" key="1">
    <source>
        <dbReference type="EMBL" id="MBE1594194.1"/>
    </source>
</evidence>
<reference evidence="1 2" key="1">
    <citation type="submission" date="2020-10" db="EMBL/GenBank/DDBJ databases">
        <title>Sequencing the genomes of 1000 actinobacteria strains.</title>
        <authorList>
            <person name="Klenk H.-P."/>
        </authorList>
    </citation>
    <scope>NUCLEOTIDE SEQUENCE [LARGE SCALE GENOMIC DNA]</scope>
    <source>
        <strain evidence="1 2">DSM 41803</strain>
    </source>
</reference>
<dbReference type="EMBL" id="JADBGF010000001">
    <property type="protein sequence ID" value="MBE1594194.1"/>
    <property type="molecule type" value="Genomic_DNA"/>
</dbReference>
<comment type="caution">
    <text evidence="1">The sequence shown here is derived from an EMBL/GenBank/DDBJ whole genome shotgun (WGS) entry which is preliminary data.</text>
</comment>
<sequence>MAEPLCRALSQDGQAVSLPACTSQPRQKSLLMAVLLSTEACGVVMGAWPGVRVRGAVLGPLALVNR</sequence>
<evidence type="ECO:0000313" key="2">
    <source>
        <dbReference type="Proteomes" id="UP000629287"/>
    </source>
</evidence>
<dbReference type="Proteomes" id="UP000629287">
    <property type="component" value="Unassembled WGS sequence"/>
</dbReference>
<gene>
    <name evidence="1" type="ORF">H4687_000323</name>
</gene>
<keyword evidence="2" id="KW-1185">Reference proteome</keyword>